<dbReference type="Proteomes" id="UP000238426">
    <property type="component" value="Unassembled WGS sequence"/>
</dbReference>
<feature type="signal peptide" evidence="1">
    <location>
        <begin position="1"/>
        <end position="19"/>
    </location>
</feature>
<accession>A0A2T1NBY7</accession>
<keyword evidence="1" id="KW-0732">Signal</keyword>
<evidence type="ECO:0000313" key="2">
    <source>
        <dbReference type="EMBL" id="PSG89940.1"/>
    </source>
</evidence>
<dbReference type="RefSeq" id="WP_106462083.1">
    <property type="nucleotide sequence ID" value="NZ_PXOQ01000007.1"/>
</dbReference>
<name>A0A2T1NBY7_9FLAO</name>
<protein>
    <recommendedName>
        <fullName evidence="4">GLPGLI family protein</fullName>
    </recommendedName>
</protein>
<proteinExistence type="predicted"/>
<evidence type="ECO:0000313" key="3">
    <source>
        <dbReference type="Proteomes" id="UP000238426"/>
    </source>
</evidence>
<keyword evidence="3" id="KW-1185">Reference proteome</keyword>
<sequence length="164" mass="19061">MKKSIIIISLLLVSVLVTAQDKIRNSNELYIYIENTNFISGVLSYNAYFSIPSIDKRFQGDNYYFNIDYRGLDYKSLFSLGNVIDINTIEYVNPITEFKSMSNCELHNLLSLYKRIYIITDIPKSKLISNKDSSKKHILWYTNYNGTQKDVVHTNITGQNFIDE</sequence>
<organism evidence="2 3">
    <name type="scientific">Aurantibacter aestuarii</name>
    <dbReference type="NCBI Taxonomy" id="1266046"/>
    <lineage>
        <taxon>Bacteria</taxon>
        <taxon>Pseudomonadati</taxon>
        <taxon>Bacteroidota</taxon>
        <taxon>Flavobacteriia</taxon>
        <taxon>Flavobacteriales</taxon>
        <taxon>Flavobacteriaceae</taxon>
        <taxon>Aurantibacter</taxon>
    </lineage>
</organism>
<evidence type="ECO:0000256" key="1">
    <source>
        <dbReference type="SAM" id="SignalP"/>
    </source>
</evidence>
<dbReference type="OrthoDB" id="1449754at2"/>
<dbReference type="AlphaFoldDB" id="A0A2T1NBY7"/>
<comment type="caution">
    <text evidence="2">The sequence shown here is derived from an EMBL/GenBank/DDBJ whole genome shotgun (WGS) entry which is preliminary data.</text>
</comment>
<gene>
    <name evidence="2" type="ORF">C7H52_01330</name>
</gene>
<reference evidence="2 3" key="1">
    <citation type="submission" date="2018-03" db="EMBL/GenBank/DDBJ databases">
        <title>Mesoflavibacter sp. HG37 and Mesoflavibacter sp. HG96 sp.nov., two marine bacteria isolated from seawater of Western Pacific Ocean.</title>
        <authorList>
            <person name="Cheng H."/>
            <person name="Wu Y.-H."/>
            <person name="Guo L.-L."/>
            <person name="Xu X.-W."/>
        </authorList>
    </citation>
    <scope>NUCLEOTIDE SEQUENCE [LARGE SCALE GENOMIC DNA]</scope>
    <source>
        <strain evidence="2 3">KCTC 32269</strain>
    </source>
</reference>
<feature type="chain" id="PRO_5015709369" description="GLPGLI family protein" evidence="1">
    <location>
        <begin position="20"/>
        <end position="164"/>
    </location>
</feature>
<evidence type="ECO:0008006" key="4">
    <source>
        <dbReference type="Google" id="ProtNLM"/>
    </source>
</evidence>
<dbReference type="EMBL" id="PXOQ01000007">
    <property type="protein sequence ID" value="PSG89940.1"/>
    <property type="molecule type" value="Genomic_DNA"/>
</dbReference>